<evidence type="ECO:0000256" key="1">
    <source>
        <dbReference type="SAM" id="MobiDB-lite"/>
    </source>
</evidence>
<feature type="compositionally biased region" description="Low complexity" evidence="1">
    <location>
        <begin position="1"/>
        <end position="10"/>
    </location>
</feature>
<proteinExistence type="predicted"/>
<reference evidence="2" key="2">
    <citation type="submission" date="2021-12" db="EMBL/GenBank/DDBJ databases">
        <title>Resequencing data analysis of finger millet.</title>
        <authorList>
            <person name="Hatakeyama M."/>
            <person name="Aluri S."/>
            <person name="Balachadran M.T."/>
            <person name="Sivarajan S.R."/>
            <person name="Poveda L."/>
            <person name="Shimizu-Inatsugi R."/>
            <person name="Schlapbach R."/>
            <person name="Sreeman S.M."/>
            <person name="Shimizu K.K."/>
        </authorList>
    </citation>
    <scope>NUCLEOTIDE SEQUENCE</scope>
</reference>
<accession>A0AAV5F746</accession>
<keyword evidence="3" id="KW-1185">Reference proteome</keyword>
<dbReference type="EMBL" id="BQKI01000082">
    <property type="protein sequence ID" value="GJN30771.1"/>
    <property type="molecule type" value="Genomic_DNA"/>
</dbReference>
<dbReference type="Proteomes" id="UP001054889">
    <property type="component" value="Unassembled WGS sequence"/>
</dbReference>
<sequence length="72" mass="7596">MGEAARAGAARLEKSQRERGAKEEGDGAAELAREEKGEAEPSGGGRNWGRLVPSLDCWCVQGGGRRAVEVTK</sequence>
<reference evidence="2" key="1">
    <citation type="journal article" date="2018" name="DNA Res.">
        <title>Multiple hybrid de novo genome assembly of finger millet, an orphan allotetraploid crop.</title>
        <authorList>
            <person name="Hatakeyama M."/>
            <person name="Aluri S."/>
            <person name="Balachadran M.T."/>
            <person name="Sivarajan S.R."/>
            <person name="Patrignani A."/>
            <person name="Gruter S."/>
            <person name="Poveda L."/>
            <person name="Shimizu-Inatsugi R."/>
            <person name="Baeten J."/>
            <person name="Francoijs K.J."/>
            <person name="Nataraja K.N."/>
            <person name="Reddy Y.A.N."/>
            <person name="Phadnis S."/>
            <person name="Ravikumar R.L."/>
            <person name="Schlapbach R."/>
            <person name="Sreeman S.M."/>
            <person name="Shimizu K.K."/>
        </authorList>
    </citation>
    <scope>NUCLEOTIDE SEQUENCE</scope>
</reference>
<name>A0AAV5F746_ELECO</name>
<evidence type="ECO:0000313" key="2">
    <source>
        <dbReference type="EMBL" id="GJN30771.1"/>
    </source>
</evidence>
<feature type="compositionally biased region" description="Basic and acidic residues" evidence="1">
    <location>
        <begin position="11"/>
        <end position="39"/>
    </location>
</feature>
<gene>
    <name evidence="2" type="primary">gb19107</name>
    <name evidence="2" type="ORF">PR202_gb19107</name>
</gene>
<organism evidence="2 3">
    <name type="scientific">Eleusine coracana subsp. coracana</name>
    <dbReference type="NCBI Taxonomy" id="191504"/>
    <lineage>
        <taxon>Eukaryota</taxon>
        <taxon>Viridiplantae</taxon>
        <taxon>Streptophyta</taxon>
        <taxon>Embryophyta</taxon>
        <taxon>Tracheophyta</taxon>
        <taxon>Spermatophyta</taxon>
        <taxon>Magnoliopsida</taxon>
        <taxon>Liliopsida</taxon>
        <taxon>Poales</taxon>
        <taxon>Poaceae</taxon>
        <taxon>PACMAD clade</taxon>
        <taxon>Chloridoideae</taxon>
        <taxon>Cynodonteae</taxon>
        <taxon>Eleusininae</taxon>
        <taxon>Eleusine</taxon>
    </lineage>
</organism>
<feature type="region of interest" description="Disordered" evidence="1">
    <location>
        <begin position="1"/>
        <end position="51"/>
    </location>
</feature>
<evidence type="ECO:0000313" key="3">
    <source>
        <dbReference type="Proteomes" id="UP001054889"/>
    </source>
</evidence>
<dbReference type="AlphaFoldDB" id="A0AAV5F746"/>
<protein>
    <submittedName>
        <fullName evidence="2">Uncharacterized protein</fullName>
    </submittedName>
</protein>
<comment type="caution">
    <text evidence="2">The sequence shown here is derived from an EMBL/GenBank/DDBJ whole genome shotgun (WGS) entry which is preliminary data.</text>
</comment>